<gene>
    <name evidence="1" type="ORF">M404DRAFT_13842</name>
</gene>
<dbReference type="OrthoDB" id="2840428at2759"/>
<dbReference type="HOGENOM" id="CLU_180191_1_0_1"/>
<dbReference type="AlphaFoldDB" id="A0A0C3PMC9"/>
<reference evidence="1 2" key="1">
    <citation type="submission" date="2014-04" db="EMBL/GenBank/DDBJ databases">
        <authorList>
            <consortium name="DOE Joint Genome Institute"/>
            <person name="Kuo A."/>
            <person name="Kohler A."/>
            <person name="Costa M.D."/>
            <person name="Nagy L.G."/>
            <person name="Floudas D."/>
            <person name="Copeland A."/>
            <person name="Barry K.W."/>
            <person name="Cichocki N."/>
            <person name="Veneault-Fourrey C."/>
            <person name="LaButti K."/>
            <person name="Lindquist E.A."/>
            <person name="Lipzen A."/>
            <person name="Lundell T."/>
            <person name="Morin E."/>
            <person name="Murat C."/>
            <person name="Sun H."/>
            <person name="Tunlid A."/>
            <person name="Henrissat B."/>
            <person name="Grigoriev I.V."/>
            <person name="Hibbett D.S."/>
            <person name="Martin F."/>
            <person name="Nordberg H.P."/>
            <person name="Cantor M.N."/>
            <person name="Hua S.X."/>
        </authorList>
    </citation>
    <scope>NUCLEOTIDE SEQUENCE [LARGE SCALE GENOMIC DNA]</scope>
    <source>
        <strain evidence="1 2">Marx 270</strain>
    </source>
</reference>
<evidence type="ECO:0000313" key="2">
    <source>
        <dbReference type="Proteomes" id="UP000054217"/>
    </source>
</evidence>
<dbReference type="Proteomes" id="UP000054217">
    <property type="component" value="Unassembled WGS sequence"/>
</dbReference>
<sequence length="78" mass="9095">MCNLETVAEEVQKTRKVRKIDCNSRYCTNSIRHSPDCGDCHCERYFGPDVKETITFTTPQYCPSCQYWFKGPGSQHLR</sequence>
<name>A0A0C3PMC9_PISTI</name>
<protein>
    <submittedName>
        <fullName evidence="1">Uncharacterized protein</fullName>
    </submittedName>
</protein>
<accession>A0A0C3PMC9</accession>
<dbReference type="InParanoid" id="A0A0C3PMC9"/>
<keyword evidence="2" id="KW-1185">Reference proteome</keyword>
<organism evidence="1 2">
    <name type="scientific">Pisolithus tinctorius Marx 270</name>
    <dbReference type="NCBI Taxonomy" id="870435"/>
    <lineage>
        <taxon>Eukaryota</taxon>
        <taxon>Fungi</taxon>
        <taxon>Dikarya</taxon>
        <taxon>Basidiomycota</taxon>
        <taxon>Agaricomycotina</taxon>
        <taxon>Agaricomycetes</taxon>
        <taxon>Agaricomycetidae</taxon>
        <taxon>Boletales</taxon>
        <taxon>Sclerodermatineae</taxon>
        <taxon>Pisolithaceae</taxon>
        <taxon>Pisolithus</taxon>
    </lineage>
</organism>
<reference evidence="2" key="2">
    <citation type="submission" date="2015-01" db="EMBL/GenBank/DDBJ databases">
        <title>Evolutionary Origins and Diversification of the Mycorrhizal Mutualists.</title>
        <authorList>
            <consortium name="DOE Joint Genome Institute"/>
            <consortium name="Mycorrhizal Genomics Consortium"/>
            <person name="Kohler A."/>
            <person name="Kuo A."/>
            <person name="Nagy L.G."/>
            <person name="Floudas D."/>
            <person name="Copeland A."/>
            <person name="Barry K.W."/>
            <person name="Cichocki N."/>
            <person name="Veneault-Fourrey C."/>
            <person name="LaButti K."/>
            <person name="Lindquist E.A."/>
            <person name="Lipzen A."/>
            <person name="Lundell T."/>
            <person name="Morin E."/>
            <person name="Murat C."/>
            <person name="Riley R."/>
            <person name="Ohm R."/>
            <person name="Sun H."/>
            <person name="Tunlid A."/>
            <person name="Henrissat B."/>
            <person name="Grigoriev I.V."/>
            <person name="Hibbett D.S."/>
            <person name="Martin F."/>
        </authorList>
    </citation>
    <scope>NUCLEOTIDE SEQUENCE [LARGE SCALE GENOMIC DNA]</scope>
    <source>
        <strain evidence="2">Marx 270</strain>
    </source>
</reference>
<dbReference type="EMBL" id="KN831953">
    <property type="protein sequence ID" value="KIO09961.1"/>
    <property type="molecule type" value="Genomic_DNA"/>
</dbReference>
<proteinExistence type="predicted"/>
<evidence type="ECO:0000313" key="1">
    <source>
        <dbReference type="EMBL" id="KIO09961.1"/>
    </source>
</evidence>